<dbReference type="RefSeq" id="WP_217326127.1">
    <property type="nucleotide sequence ID" value="NZ_JAHOEK010000005.1"/>
</dbReference>
<dbReference type="AlphaFoldDB" id="A0AAW4N780"/>
<feature type="chain" id="PRO_5043811860" evidence="1">
    <location>
        <begin position="19"/>
        <end position="183"/>
    </location>
</feature>
<reference evidence="2" key="1">
    <citation type="submission" date="2021-06" db="EMBL/GenBank/DDBJ databases">
        <title>Collection of gut derived symbiotic bacterial strains cultured from healthy donors.</title>
        <authorList>
            <person name="Lin H."/>
            <person name="Littmann E."/>
            <person name="Pamer E.G."/>
        </authorList>
    </citation>
    <scope>NUCLEOTIDE SEQUENCE</scope>
    <source>
        <strain evidence="2">MSK.21.60</strain>
    </source>
</reference>
<organism evidence="2 3">
    <name type="scientific">Segatella copri</name>
    <dbReference type="NCBI Taxonomy" id="165179"/>
    <lineage>
        <taxon>Bacteria</taxon>
        <taxon>Pseudomonadati</taxon>
        <taxon>Bacteroidota</taxon>
        <taxon>Bacteroidia</taxon>
        <taxon>Bacteroidales</taxon>
        <taxon>Prevotellaceae</taxon>
        <taxon>Segatella</taxon>
    </lineage>
</organism>
<protein>
    <submittedName>
        <fullName evidence="2">Uncharacterized protein</fullName>
    </submittedName>
</protein>
<comment type="caution">
    <text evidence="2">The sequence shown here is derived from an EMBL/GenBank/DDBJ whole genome shotgun (WGS) entry which is preliminary data.</text>
</comment>
<feature type="signal peptide" evidence="1">
    <location>
        <begin position="1"/>
        <end position="18"/>
    </location>
</feature>
<accession>A0AAW4N780</accession>
<keyword evidence="1" id="KW-0732">Signal</keyword>
<name>A0AAW4N780_9BACT</name>
<dbReference type="EMBL" id="JAHOEP010000005">
    <property type="protein sequence ID" value="MBV3407310.1"/>
    <property type="molecule type" value="Genomic_DNA"/>
</dbReference>
<evidence type="ECO:0000313" key="3">
    <source>
        <dbReference type="Proteomes" id="UP001196316"/>
    </source>
</evidence>
<sequence length="183" mass="21652">MRYLLIALALLTTMMSNAQETNTTEKANSKKIETKYDKYVSNYGTFLRFAEYNMPKLNLQGDWINETKIREFIDVNTGKKDYFVRIRSGYPYNVESIAYSDLEKILDAISKLKQKFSEDSQVGNYLEFRFTSEDGMQIGYYYSDNKPTWFITIDGNTRYFKKDFDFEQAFKDMASKIEELMKH</sequence>
<dbReference type="Proteomes" id="UP001196316">
    <property type="component" value="Unassembled WGS sequence"/>
</dbReference>
<proteinExistence type="predicted"/>
<evidence type="ECO:0000256" key="1">
    <source>
        <dbReference type="SAM" id="SignalP"/>
    </source>
</evidence>
<gene>
    <name evidence="2" type="ORF">KSW80_02615</name>
</gene>
<evidence type="ECO:0000313" key="2">
    <source>
        <dbReference type="EMBL" id="MBV3407310.1"/>
    </source>
</evidence>